<comment type="caution">
    <text evidence="9">The sequence shown here is derived from an EMBL/GenBank/DDBJ whole genome shotgun (WGS) entry which is preliminary data.</text>
</comment>
<sequence length="551" mass="57754">MTNPSPAGAAAARLLARLTALGLRHVVVSPGSRSQALALAAAALERQGALQLHVRIDERVGGFTALGLAAESGLPVAVVVTSGTAVAELHPAVLEAHHAGVPLLLLTADRPEELRGTGSNQTTVQPGLFGIAVAEVLDVAAPEDDEDLDVAGAVAEHAWTVAVRERQPVQVNLAYREPLSSALDELPPFGEPMPVAAPDAAALPVEPGPRTVVIGGDRAGEEAEAFARALDAPLLAEVSSGARFGPQLVGAYRQLLDHVDFGGRVERAVVFGHPTLSRQVPRLLASADVDVVLVGPAGGEWFDPTRGRAARTGAVRATGADPDRSWAGRWVAASRALLDETEDLPYAGRPDEPGAKERREHQRSELAALRAPITRRVLVDAVWRATWPHDRLVVAASRLIREMDAVVPGKRISVLANRGLAGIDGTVSTATGVALAHLGSGRPGTTRVLLGDLAMLHDTGALLKAPGEPEPRLQVIVGDDGGGTIFDSLEVAGSAPADDFERVLRTPRSVDYAALAAAYGWEHRRIENRGDLDRVLTAPAAGRSLIEVPLR</sequence>
<evidence type="ECO:0000256" key="6">
    <source>
        <dbReference type="HAMAP-Rule" id="MF_01659"/>
    </source>
</evidence>
<evidence type="ECO:0000256" key="5">
    <source>
        <dbReference type="ARBA" id="ARBA00023211"/>
    </source>
</evidence>
<comment type="cofactor">
    <cofactor evidence="6">
        <name>thiamine diphosphate</name>
        <dbReference type="ChEBI" id="CHEBI:58937"/>
    </cofactor>
    <text evidence="6">Binds 1 thiamine pyrophosphate per subunit.</text>
</comment>
<gene>
    <name evidence="6 9" type="primary">menD</name>
    <name evidence="9" type="ORF">GCM10025783_31890</name>
</gene>
<comment type="subunit">
    <text evidence="6">Homodimer.</text>
</comment>
<feature type="region of interest" description="Disordered" evidence="7">
    <location>
        <begin position="342"/>
        <end position="363"/>
    </location>
</feature>
<comment type="pathway">
    <text evidence="6">Quinol/quinone metabolism; 1,4-dihydroxy-2-naphthoate biosynthesis; 1,4-dihydroxy-2-naphthoate from chorismate: step 2/7.</text>
</comment>
<organism evidence="9 10">
    <name type="scientific">Amnibacterium soli</name>
    <dbReference type="NCBI Taxonomy" id="1282736"/>
    <lineage>
        <taxon>Bacteria</taxon>
        <taxon>Bacillati</taxon>
        <taxon>Actinomycetota</taxon>
        <taxon>Actinomycetes</taxon>
        <taxon>Micrococcales</taxon>
        <taxon>Microbacteriaceae</taxon>
        <taxon>Amnibacterium</taxon>
    </lineage>
</organism>
<dbReference type="PIRSF" id="PIRSF004983">
    <property type="entry name" value="MenD"/>
    <property type="match status" value="1"/>
</dbReference>
<keyword evidence="3 6" id="KW-0460">Magnesium</keyword>
<dbReference type="RefSeq" id="WP_345482340.1">
    <property type="nucleotide sequence ID" value="NZ_BAABLP010000009.1"/>
</dbReference>
<evidence type="ECO:0000256" key="1">
    <source>
        <dbReference type="ARBA" id="ARBA00022679"/>
    </source>
</evidence>
<dbReference type="Gene3D" id="3.40.50.970">
    <property type="match status" value="2"/>
</dbReference>
<keyword evidence="1 6" id="KW-0808">Transferase</keyword>
<name>A0ABP8ZH25_9MICO</name>
<comment type="pathway">
    <text evidence="6">Quinol/quinone metabolism; menaquinone biosynthesis.</text>
</comment>
<dbReference type="InterPro" id="IPR004433">
    <property type="entry name" value="MenaQ_synth_MenD"/>
</dbReference>
<dbReference type="Gene3D" id="3.40.50.1220">
    <property type="entry name" value="TPP-binding domain"/>
    <property type="match status" value="1"/>
</dbReference>
<reference evidence="10" key="1">
    <citation type="journal article" date="2019" name="Int. J. Syst. Evol. Microbiol.">
        <title>The Global Catalogue of Microorganisms (GCM) 10K type strain sequencing project: providing services to taxonomists for standard genome sequencing and annotation.</title>
        <authorList>
            <consortium name="The Broad Institute Genomics Platform"/>
            <consortium name="The Broad Institute Genome Sequencing Center for Infectious Disease"/>
            <person name="Wu L."/>
            <person name="Ma J."/>
        </authorList>
    </citation>
    <scope>NUCLEOTIDE SEQUENCE [LARGE SCALE GENOMIC DNA]</scope>
    <source>
        <strain evidence="10">JCM 19015</strain>
    </source>
</reference>
<evidence type="ECO:0000256" key="7">
    <source>
        <dbReference type="SAM" id="MobiDB-lite"/>
    </source>
</evidence>
<comment type="similarity">
    <text evidence="6">Belongs to the TPP enzyme family. MenD subfamily.</text>
</comment>
<dbReference type="Pfam" id="PF02776">
    <property type="entry name" value="TPP_enzyme_N"/>
    <property type="match status" value="1"/>
</dbReference>
<evidence type="ECO:0000313" key="9">
    <source>
        <dbReference type="EMBL" id="GAA4756182.1"/>
    </source>
</evidence>
<evidence type="ECO:0000256" key="2">
    <source>
        <dbReference type="ARBA" id="ARBA00022723"/>
    </source>
</evidence>
<comment type="function">
    <text evidence="6">Catalyzes the thiamine diphosphate-dependent decarboxylation of 2-oxoglutarate and the subsequent addition of the resulting succinic semialdehyde-thiamine pyrophosphate anion to isochorismate to yield 2-succinyl-5-enolpyruvyl-6-hydroxy-3-cyclohexene-1-carboxylate (SEPHCHC).</text>
</comment>
<comment type="catalytic activity">
    <reaction evidence="6">
        <text>isochorismate + 2-oxoglutarate + H(+) = 5-enolpyruvoyl-6-hydroxy-2-succinyl-cyclohex-3-ene-1-carboxylate + CO2</text>
        <dbReference type="Rhea" id="RHEA:25593"/>
        <dbReference type="ChEBI" id="CHEBI:15378"/>
        <dbReference type="ChEBI" id="CHEBI:16526"/>
        <dbReference type="ChEBI" id="CHEBI:16810"/>
        <dbReference type="ChEBI" id="CHEBI:29780"/>
        <dbReference type="ChEBI" id="CHEBI:58818"/>
        <dbReference type="EC" id="2.2.1.9"/>
    </reaction>
</comment>
<dbReference type="InterPro" id="IPR012001">
    <property type="entry name" value="Thiamin_PyroP_enz_TPP-bd_dom"/>
</dbReference>
<feature type="compositionally biased region" description="Basic and acidic residues" evidence="7">
    <location>
        <begin position="349"/>
        <end position="363"/>
    </location>
</feature>
<evidence type="ECO:0000313" key="10">
    <source>
        <dbReference type="Proteomes" id="UP001500121"/>
    </source>
</evidence>
<keyword evidence="5 6" id="KW-0464">Manganese</keyword>
<dbReference type="NCBIfam" id="TIGR00173">
    <property type="entry name" value="menD"/>
    <property type="match status" value="1"/>
</dbReference>
<keyword evidence="2 6" id="KW-0479">Metal-binding</keyword>
<protein>
    <recommendedName>
        <fullName evidence="6">2-succinyl-5-enolpyruvyl-6-hydroxy-3-cyclohexene-1-carboxylate synthase</fullName>
        <shortName evidence="6">SEPHCHC synthase</shortName>
        <ecNumber evidence="6">2.2.1.9</ecNumber>
    </recommendedName>
    <alternativeName>
        <fullName evidence="6">Menaquinone biosynthesis protein MenD</fullName>
    </alternativeName>
</protein>
<comment type="cofactor">
    <cofactor evidence="6">
        <name>Mg(2+)</name>
        <dbReference type="ChEBI" id="CHEBI:18420"/>
    </cofactor>
    <cofactor evidence="6">
        <name>Mn(2+)</name>
        <dbReference type="ChEBI" id="CHEBI:29035"/>
    </cofactor>
</comment>
<dbReference type="InterPro" id="IPR029061">
    <property type="entry name" value="THDP-binding"/>
</dbReference>
<keyword evidence="6" id="KW-0474">Menaquinone biosynthesis</keyword>
<proteinExistence type="inferred from homology"/>
<evidence type="ECO:0000256" key="3">
    <source>
        <dbReference type="ARBA" id="ARBA00022842"/>
    </source>
</evidence>
<dbReference type="Proteomes" id="UP001500121">
    <property type="component" value="Unassembled WGS sequence"/>
</dbReference>
<dbReference type="PANTHER" id="PTHR42916">
    <property type="entry name" value="2-SUCCINYL-5-ENOLPYRUVYL-6-HYDROXY-3-CYCLOHEXENE-1-CARBOXYLATE SYNTHASE"/>
    <property type="match status" value="1"/>
</dbReference>
<accession>A0ABP8ZH25</accession>
<dbReference type="EMBL" id="BAABLP010000009">
    <property type="protein sequence ID" value="GAA4756182.1"/>
    <property type="molecule type" value="Genomic_DNA"/>
</dbReference>
<dbReference type="SUPFAM" id="SSF52518">
    <property type="entry name" value="Thiamin diphosphate-binding fold (THDP-binding)"/>
    <property type="match status" value="2"/>
</dbReference>
<dbReference type="CDD" id="cd02009">
    <property type="entry name" value="TPP_SHCHC_synthase"/>
    <property type="match status" value="1"/>
</dbReference>
<feature type="domain" description="Thiamine pyrophosphate enzyme N-terminal TPP-binding" evidence="8">
    <location>
        <begin position="11"/>
        <end position="122"/>
    </location>
</feature>
<evidence type="ECO:0000259" key="8">
    <source>
        <dbReference type="Pfam" id="PF02776"/>
    </source>
</evidence>
<keyword evidence="4 6" id="KW-0786">Thiamine pyrophosphate</keyword>
<dbReference type="PANTHER" id="PTHR42916:SF1">
    <property type="entry name" value="PROTEIN PHYLLO, CHLOROPLASTIC"/>
    <property type="match status" value="1"/>
</dbReference>
<dbReference type="HAMAP" id="MF_01659">
    <property type="entry name" value="MenD"/>
    <property type="match status" value="1"/>
</dbReference>
<dbReference type="EC" id="2.2.1.9" evidence="6"/>
<keyword evidence="10" id="KW-1185">Reference proteome</keyword>
<evidence type="ECO:0000256" key="4">
    <source>
        <dbReference type="ARBA" id="ARBA00023052"/>
    </source>
</evidence>